<dbReference type="NCBIfam" id="NF003814">
    <property type="entry name" value="PRK05406.1-3"/>
    <property type="match status" value="1"/>
</dbReference>
<dbReference type="SUPFAM" id="SSF88713">
    <property type="entry name" value="Glycoside hydrolase/deacetylase"/>
    <property type="match status" value="1"/>
</dbReference>
<dbReference type="NCBIfam" id="NF003816">
    <property type="entry name" value="PRK05406.1-5"/>
    <property type="match status" value="1"/>
</dbReference>
<organism evidence="2 3">
    <name type="scientific">Arthrobacter pigmenti</name>
    <dbReference type="NCBI Taxonomy" id="271432"/>
    <lineage>
        <taxon>Bacteria</taxon>
        <taxon>Bacillati</taxon>
        <taxon>Actinomycetota</taxon>
        <taxon>Actinomycetes</taxon>
        <taxon>Micrococcales</taxon>
        <taxon>Micrococcaceae</taxon>
        <taxon>Arthrobacter</taxon>
    </lineage>
</organism>
<keyword evidence="3" id="KW-1185">Reference proteome</keyword>
<dbReference type="Proteomes" id="UP000547458">
    <property type="component" value="Unassembled WGS sequence"/>
</dbReference>
<keyword evidence="1" id="KW-0067">ATP-binding</keyword>
<accession>A0A846RV89</accession>
<dbReference type="EMBL" id="JAATJL010000001">
    <property type="protein sequence ID" value="NJC24412.1"/>
    <property type="molecule type" value="Genomic_DNA"/>
</dbReference>
<dbReference type="GO" id="GO:0017168">
    <property type="term" value="F:5-oxoprolinase (ATP-hydrolyzing) activity"/>
    <property type="evidence" value="ECO:0007669"/>
    <property type="project" value="UniProtKB-UniRule"/>
</dbReference>
<dbReference type="Pfam" id="PF03746">
    <property type="entry name" value="LamB_YcsF"/>
    <property type="match status" value="1"/>
</dbReference>
<dbReference type="GO" id="GO:0005524">
    <property type="term" value="F:ATP binding"/>
    <property type="evidence" value="ECO:0007669"/>
    <property type="project" value="UniProtKB-UniRule"/>
</dbReference>
<comment type="caution">
    <text evidence="2">The sequence shown here is derived from an EMBL/GenBank/DDBJ whole genome shotgun (WGS) entry which is preliminary data.</text>
</comment>
<protein>
    <recommendedName>
        <fullName evidence="1">5-oxoprolinase subunit A</fullName>
        <shortName evidence="1">5-OPase subunit A</shortName>
        <ecNumber evidence="1">3.5.2.9</ecNumber>
    </recommendedName>
    <alternativeName>
        <fullName evidence="1">5-oxoprolinase (ATP-hydrolyzing) subunit A</fullName>
    </alternativeName>
</protein>
<evidence type="ECO:0000313" key="3">
    <source>
        <dbReference type="Proteomes" id="UP000547458"/>
    </source>
</evidence>
<evidence type="ECO:0000256" key="1">
    <source>
        <dbReference type="HAMAP-Rule" id="MF_00691"/>
    </source>
</evidence>
<sequence>MPRIDLNADLGEGFGAWTMGDDAAMFALVSSANIACGFHGGDPATMLASCRLAVEHGVAIGAHVAYRDLAGFGRRYIDVAADDLTADVLYQLAALDGIARSVGGAVAYVKPHGALYNRIVHDGAQAEAVLAAVRSYNPDLPILGLPDSQILQRAEAAGQPVAREAFADRNYEPDGTLTPRKEPDAVLSDPETVAGRVLCMVSDGVVIARDGTRVPLDVASLCVHGDTPGAVAMASAVREQLLGAGVKIRSFV</sequence>
<gene>
    <name evidence="1" type="primary">pxpA</name>
    <name evidence="2" type="ORF">BJ994_003488</name>
</gene>
<dbReference type="PANTHER" id="PTHR30292">
    <property type="entry name" value="UNCHARACTERIZED PROTEIN YBGL-RELATED"/>
    <property type="match status" value="1"/>
</dbReference>
<dbReference type="AlphaFoldDB" id="A0A846RV89"/>
<dbReference type="GO" id="GO:0005975">
    <property type="term" value="P:carbohydrate metabolic process"/>
    <property type="evidence" value="ECO:0007669"/>
    <property type="project" value="InterPro"/>
</dbReference>
<dbReference type="CDD" id="cd10787">
    <property type="entry name" value="LamB_YcsF_like"/>
    <property type="match status" value="1"/>
</dbReference>
<keyword evidence="1" id="KW-0547">Nucleotide-binding</keyword>
<dbReference type="Gene3D" id="3.20.20.370">
    <property type="entry name" value="Glycoside hydrolase/deacetylase"/>
    <property type="match status" value="1"/>
</dbReference>
<dbReference type="EC" id="3.5.2.9" evidence="1"/>
<keyword evidence="1" id="KW-0378">Hydrolase</keyword>
<comment type="subunit">
    <text evidence="1">Forms a complex composed of PxpA, PxpB and PxpC.</text>
</comment>
<comment type="catalytic activity">
    <reaction evidence="1">
        <text>5-oxo-L-proline + ATP + 2 H2O = L-glutamate + ADP + phosphate + H(+)</text>
        <dbReference type="Rhea" id="RHEA:10348"/>
        <dbReference type="ChEBI" id="CHEBI:15377"/>
        <dbReference type="ChEBI" id="CHEBI:15378"/>
        <dbReference type="ChEBI" id="CHEBI:29985"/>
        <dbReference type="ChEBI" id="CHEBI:30616"/>
        <dbReference type="ChEBI" id="CHEBI:43474"/>
        <dbReference type="ChEBI" id="CHEBI:58402"/>
        <dbReference type="ChEBI" id="CHEBI:456216"/>
        <dbReference type="EC" id="3.5.2.9"/>
    </reaction>
</comment>
<dbReference type="InterPro" id="IPR005501">
    <property type="entry name" value="LamB/YcsF/PxpA-like"/>
</dbReference>
<proteinExistence type="inferred from homology"/>
<dbReference type="PANTHER" id="PTHR30292:SF0">
    <property type="entry name" value="5-OXOPROLINASE SUBUNIT A"/>
    <property type="match status" value="1"/>
</dbReference>
<comment type="function">
    <text evidence="1">Catalyzes the cleavage of 5-oxoproline to form L-glutamate coupled to the hydrolysis of ATP to ADP and inorganic phosphate.</text>
</comment>
<dbReference type="InterPro" id="IPR011330">
    <property type="entry name" value="Glyco_hydro/deAcase_b/a-brl"/>
</dbReference>
<dbReference type="HAMAP" id="MF_00691">
    <property type="entry name" value="PxpA"/>
    <property type="match status" value="1"/>
</dbReference>
<evidence type="ECO:0000313" key="2">
    <source>
        <dbReference type="EMBL" id="NJC24412.1"/>
    </source>
</evidence>
<reference evidence="2 3" key="1">
    <citation type="submission" date="2020-03" db="EMBL/GenBank/DDBJ databases">
        <title>Sequencing the genomes of 1000 actinobacteria strains.</title>
        <authorList>
            <person name="Klenk H.-P."/>
        </authorList>
    </citation>
    <scope>NUCLEOTIDE SEQUENCE [LARGE SCALE GENOMIC DNA]</scope>
    <source>
        <strain evidence="2 3">DSM 16403</strain>
    </source>
</reference>
<name>A0A846RV89_9MICC</name>
<comment type="similarity">
    <text evidence="1">Belongs to the LamB/PxpA family.</text>
</comment>